<dbReference type="EMBL" id="QYCY01000001">
    <property type="protein sequence ID" value="RLV78563.1"/>
    <property type="molecule type" value="Genomic_DNA"/>
</dbReference>
<feature type="compositionally biased region" description="Basic and acidic residues" evidence="1">
    <location>
        <begin position="151"/>
        <end position="162"/>
    </location>
</feature>
<feature type="compositionally biased region" description="Basic and acidic residues" evidence="1">
    <location>
        <begin position="294"/>
        <end position="309"/>
    </location>
</feature>
<evidence type="ECO:0000256" key="1">
    <source>
        <dbReference type="SAM" id="MobiDB-lite"/>
    </source>
</evidence>
<feature type="compositionally biased region" description="Low complexity" evidence="1">
    <location>
        <begin position="187"/>
        <end position="211"/>
    </location>
</feature>
<dbReference type="AntiFam" id="ANF00057">
    <property type="entry name" value="Translation of E. coli type CRISPR repeat"/>
</dbReference>
<feature type="compositionally biased region" description="Low complexity" evidence="1">
    <location>
        <begin position="105"/>
        <end position="119"/>
    </location>
</feature>
<feature type="compositionally biased region" description="Basic residues" evidence="1">
    <location>
        <begin position="83"/>
        <end position="95"/>
    </location>
</feature>
<dbReference type="AlphaFoldDB" id="A0A3L8RHV1"/>
<protein>
    <submittedName>
        <fullName evidence="2">Uncharacterized protein</fullName>
    </submittedName>
</protein>
<name>A0A3L8RHV1_STRRN</name>
<dbReference type="AntiFam" id="ANF00006">
    <property type="entry name" value="Translation of CRISPR region"/>
</dbReference>
<feature type="region of interest" description="Disordered" evidence="1">
    <location>
        <begin position="1"/>
        <end position="309"/>
    </location>
</feature>
<feature type="compositionally biased region" description="Polar residues" evidence="1">
    <location>
        <begin position="40"/>
        <end position="52"/>
    </location>
</feature>
<dbReference type="Proteomes" id="UP000281594">
    <property type="component" value="Unassembled WGS sequence"/>
</dbReference>
<gene>
    <name evidence="2" type="ORF">D3C57_109300</name>
</gene>
<feature type="compositionally biased region" description="Basic and acidic residues" evidence="1">
    <location>
        <begin position="24"/>
        <end position="36"/>
    </location>
</feature>
<comment type="caution">
    <text evidence="2">The sequence shown here is derived from an EMBL/GenBank/DDBJ whole genome shotgun (WGS) entry which is preliminary data.</text>
</comment>
<sequence>MVDDPAVVVDGTIPAGAGSSGVDVEDRPVDRDHLRGCGEQSGSRPCSLSQWGPSPRVQGADPACRPRSPTTGTIPAGAGSRPTSRRPMLHRRDHPRRCGEQISTESEPVVRVGPSPRVRGAAEVPPGADPGEGTIPAGAGSRPAPPVPHPTWRDHPRGRGEQRSQPWMSQYVPGPSPRARGAGGGVDARPVVVGTIPAGAGSSSSPSLSAAGRRDHPRGCGEQTWAPPTDYADEGPSPRVRGAADPQPDHEGPRGTILAGAGSRSRPGPGHLPGRDIPAGAGSRPRTPWPQPPPRDHPRGCGEQHLGVEHALELDGTIPAGAGSSLPPLSRYVI</sequence>
<organism evidence="2 3">
    <name type="scientific">Streptomyces rapamycinicus (strain ATCC 29253 / DSM 41530 / NRRL 5491 / AYB-994)</name>
    <name type="common">Streptomyces hygroscopicus (strain ATCC 29253)</name>
    <dbReference type="NCBI Taxonomy" id="1343740"/>
    <lineage>
        <taxon>Bacteria</taxon>
        <taxon>Bacillati</taxon>
        <taxon>Actinomycetota</taxon>
        <taxon>Actinomycetes</taxon>
        <taxon>Kitasatosporales</taxon>
        <taxon>Streptomycetaceae</taxon>
        <taxon>Streptomyces</taxon>
        <taxon>Streptomyces violaceusniger group</taxon>
    </lineage>
</organism>
<accession>A0A3L8RHV1</accession>
<reference evidence="2 3" key="1">
    <citation type="journal article" date="2018" name="J. Biol. Chem.">
        <title>Discovery of the actinoplanic acid pathway in Streptomyces rapamycinicus reveals a genetically conserved synergism with rapamycin.</title>
        <authorList>
            <person name="Mrak P."/>
            <person name="Krastel P."/>
            <person name="Pivk Lukancic P."/>
            <person name="Tao J."/>
            <person name="Pistorius D."/>
            <person name="Moore C.M."/>
        </authorList>
    </citation>
    <scope>NUCLEOTIDE SEQUENCE [LARGE SCALE GENOMIC DNA]</scope>
    <source>
        <strain evidence="2 3">NRRL 5491</strain>
    </source>
</reference>
<proteinExistence type="predicted"/>
<evidence type="ECO:0000313" key="3">
    <source>
        <dbReference type="Proteomes" id="UP000281594"/>
    </source>
</evidence>
<evidence type="ECO:0000313" key="2">
    <source>
        <dbReference type="EMBL" id="RLV78563.1"/>
    </source>
</evidence>